<dbReference type="InterPro" id="IPR041588">
    <property type="entry name" value="Integrase_H2C2"/>
</dbReference>
<dbReference type="PROSITE" id="PS50158">
    <property type="entry name" value="ZF_CCHC"/>
    <property type="match status" value="2"/>
</dbReference>
<protein>
    <recommendedName>
        <fullName evidence="1">RNA-directed DNA polymerase</fullName>
        <ecNumber evidence="1">2.7.7.49</ecNumber>
    </recommendedName>
</protein>
<dbReference type="InterPro" id="IPR001878">
    <property type="entry name" value="Znf_CCHC"/>
</dbReference>
<dbReference type="PROSITE" id="PS50878">
    <property type="entry name" value="RT_POL"/>
    <property type="match status" value="1"/>
</dbReference>
<evidence type="ECO:0000256" key="4">
    <source>
        <dbReference type="ARBA" id="ARBA00023125"/>
    </source>
</evidence>
<keyword evidence="3" id="KW-0378">Hydrolase</keyword>
<dbReference type="InterPro" id="IPR043502">
    <property type="entry name" value="DNA/RNA_pol_sf"/>
</dbReference>
<organism evidence="9 10">
    <name type="scientific">Drosophila suzukii</name>
    <name type="common">Spotted-wing drosophila fruit fly</name>
    <dbReference type="NCBI Taxonomy" id="28584"/>
    <lineage>
        <taxon>Eukaryota</taxon>
        <taxon>Metazoa</taxon>
        <taxon>Ecdysozoa</taxon>
        <taxon>Arthropoda</taxon>
        <taxon>Hexapoda</taxon>
        <taxon>Insecta</taxon>
        <taxon>Pterygota</taxon>
        <taxon>Neoptera</taxon>
        <taxon>Endopterygota</taxon>
        <taxon>Diptera</taxon>
        <taxon>Brachycera</taxon>
        <taxon>Muscomorpha</taxon>
        <taxon>Ephydroidea</taxon>
        <taxon>Drosophilidae</taxon>
        <taxon>Drosophila</taxon>
        <taxon>Sophophora</taxon>
    </lineage>
</organism>
<dbReference type="InterPro" id="IPR043128">
    <property type="entry name" value="Rev_trsase/Diguanyl_cyclase"/>
</dbReference>
<evidence type="ECO:0000313" key="10">
    <source>
        <dbReference type="RefSeq" id="XP_070854708.1"/>
    </source>
</evidence>
<keyword evidence="6" id="KW-0863">Zinc-finger</keyword>
<dbReference type="CDD" id="cd01647">
    <property type="entry name" value="RT_LTR"/>
    <property type="match status" value="1"/>
</dbReference>
<dbReference type="Pfam" id="PF17921">
    <property type="entry name" value="Integrase_H2C2"/>
    <property type="match status" value="1"/>
</dbReference>
<dbReference type="Gene3D" id="3.10.10.10">
    <property type="entry name" value="HIV Type 1 Reverse Transcriptase, subunit A, domain 1"/>
    <property type="match status" value="1"/>
</dbReference>
<dbReference type="InterPro" id="IPR036875">
    <property type="entry name" value="Znf_CCHC_sf"/>
</dbReference>
<evidence type="ECO:0000256" key="6">
    <source>
        <dbReference type="PROSITE-ProRule" id="PRU00047"/>
    </source>
</evidence>
<name>A0ABM4TXL6_DROSZ</name>
<dbReference type="Proteomes" id="UP001652628">
    <property type="component" value="Chromosome 2"/>
</dbReference>
<evidence type="ECO:0000256" key="2">
    <source>
        <dbReference type="ARBA" id="ARBA00022670"/>
    </source>
</evidence>
<dbReference type="Pfam" id="PF17919">
    <property type="entry name" value="RT_RNaseH_2"/>
    <property type="match status" value="1"/>
</dbReference>
<keyword evidence="4" id="KW-0238">DNA-binding</keyword>
<feature type="domain" description="CCHC-type" evidence="7">
    <location>
        <begin position="156"/>
        <end position="171"/>
    </location>
</feature>
<feature type="domain" description="CCHC-type" evidence="7">
    <location>
        <begin position="136"/>
        <end position="152"/>
    </location>
</feature>
<keyword evidence="3" id="KW-0064">Aspartyl protease</keyword>
<evidence type="ECO:0000256" key="3">
    <source>
        <dbReference type="ARBA" id="ARBA00022750"/>
    </source>
</evidence>
<dbReference type="InterPro" id="IPR050951">
    <property type="entry name" value="Retrovirus_Pol_polyprotein"/>
</dbReference>
<keyword evidence="6" id="KW-0862">Zinc</keyword>
<evidence type="ECO:0000259" key="8">
    <source>
        <dbReference type="PROSITE" id="PS50878"/>
    </source>
</evidence>
<dbReference type="SMART" id="SM00343">
    <property type="entry name" value="ZnF_C2HC"/>
    <property type="match status" value="2"/>
</dbReference>
<dbReference type="Gene3D" id="3.30.70.270">
    <property type="match status" value="2"/>
</dbReference>
<keyword evidence="6" id="KW-0479">Metal-binding</keyword>
<feature type="domain" description="Reverse transcriptase" evidence="8">
    <location>
        <begin position="172"/>
        <end position="445"/>
    </location>
</feature>
<reference evidence="10" key="1">
    <citation type="submission" date="2025-08" db="UniProtKB">
        <authorList>
            <consortium name="RefSeq"/>
        </authorList>
    </citation>
    <scope>IDENTIFICATION</scope>
</reference>
<dbReference type="GeneID" id="139354382"/>
<dbReference type="InterPro" id="IPR000477">
    <property type="entry name" value="RT_dom"/>
</dbReference>
<dbReference type="SUPFAM" id="SSF56672">
    <property type="entry name" value="DNA/RNA polymerases"/>
    <property type="match status" value="1"/>
</dbReference>
<gene>
    <name evidence="10" type="primary">LOC139354382</name>
</gene>
<dbReference type="Gene3D" id="4.10.60.10">
    <property type="entry name" value="Zinc finger, CCHC-type"/>
    <property type="match status" value="1"/>
</dbReference>
<dbReference type="RefSeq" id="XP_070854708.1">
    <property type="nucleotide sequence ID" value="XM_070998607.1"/>
</dbReference>
<keyword evidence="5" id="KW-0511">Multifunctional enzyme</keyword>
<dbReference type="Pfam" id="PF00078">
    <property type="entry name" value="RVT_1"/>
    <property type="match status" value="1"/>
</dbReference>
<accession>A0ABM4TXL6</accession>
<evidence type="ECO:0000313" key="9">
    <source>
        <dbReference type="Proteomes" id="UP001652628"/>
    </source>
</evidence>
<evidence type="ECO:0000259" key="7">
    <source>
        <dbReference type="PROSITE" id="PS50158"/>
    </source>
</evidence>
<evidence type="ECO:0000256" key="5">
    <source>
        <dbReference type="ARBA" id="ARBA00023268"/>
    </source>
</evidence>
<dbReference type="EC" id="2.7.7.49" evidence="1"/>
<dbReference type="InterPro" id="IPR041577">
    <property type="entry name" value="RT_RNaseH_2"/>
</dbReference>
<dbReference type="Pfam" id="PF00098">
    <property type="entry name" value="zf-CCHC"/>
    <property type="match status" value="1"/>
</dbReference>
<keyword evidence="2" id="KW-0645">Protease</keyword>
<sequence>MFVRSQRNIKDWASLKSALVEEFGIKLSSAEVHRRLGKRQQHKGELLHEFLYALMEIAKPICLEKESLIEYFVEGIPDARSNKAMLYQARNLKDLKLQIDAYQKSRGSSKPVNKYGLQGSKALHDTKQDALAESVRKCVRCGDSSHMKKHCPVKEKCFKCDQPGHRAAQCKAEVQVKTERATNVVQDDKVVSQPSRAELCLMRRRMFLKLGVGVGSLMGRQRVLTGIGESQVLTFGSFVTKVVIDGIDMSVEFHVIPDDDMKFDAILGTTILISVDMMVTKYGTIFSPRVLSVQQRPMTGSYNNQAGQSTCLQLISEFESLCMISTKDSKTVSAVDLEHLSQENPQKYTSFVTQSGQYEFLFVPFGITNSPAVFTSFIMAVMRDSIKNEDAVVYMDDVIISSKSIDEGVQKLKRVLEVAQGNGLRVNWSKCQVLKRKVNFLGYVVENGTINPGNEKTQAVADFPIPRDKKGVQRFQGLTSYFRRFVEGYAVIAKPLSDMLRKEVRFEFQDQQLGAFKKLKEALISGPVLKLYNHSLDTEIHTDASKFGFGAVLLQRDPCDNLWHPVFYMSRKSKPLNEVLFKDPNKELLVVPSLMETEIIQNSHKQGHFSSKKTQDLIEKSFYIPKLKEKVARVVDSCVECILVNAKAGRQEGFLTPIDKGDKPLVTYHVDHVDPMEFTKKRYNHIFEIVDAFSKSLYLDIPFFH</sequence>
<dbReference type="SUPFAM" id="SSF57756">
    <property type="entry name" value="Retrovirus zinc finger-like domains"/>
    <property type="match status" value="1"/>
</dbReference>
<dbReference type="Gene3D" id="1.10.340.70">
    <property type="match status" value="1"/>
</dbReference>
<proteinExistence type="predicted"/>
<evidence type="ECO:0000256" key="1">
    <source>
        <dbReference type="ARBA" id="ARBA00012493"/>
    </source>
</evidence>
<dbReference type="PANTHER" id="PTHR37984">
    <property type="entry name" value="PROTEIN CBG26694"/>
    <property type="match status" value="1"/>
</dbReference>
<dbReference type="PANTHER" id="PTHR37984:SF5">
    <property type="entry name" value="PROTEIN NYNRIN-LIKE"/>
    <property type="match status" value="1"/>
</dbReference>
<keyword evidence="9" id="KW-1185">Reference proteome</keyword>